<protein>
    <submittedName>
        <fullName evidence="10">Alkylation response protein AidB-like acyl-CoA dehydrogenase</fullName>
    </submittedName>
</protein>
<comment type="caution">
    <text evidence="10">The sequence shown here is derived from an EMBL/GenBank/DDBJ whole genome shotgun (WGS) entry which is preliminary data.</text>
</comment>
<feature type="domain" description="Acyl-CoA oxidase/dehydrogenase middle" evidence="8">
    <location>
        <begin position="128"/>
        <end position="222"/>
    </location>
</feature>
<dbReference type="InterPro" id="IPR037069">
    <property type="entry name" value="AcylCoA_DH/ox_N_sf"/>
</dbReference>
<dbReference type="Pfam" id="PF02770">
    <property type="entry name" value="Acyl-CoA_dh_M"/>
    <property type="match status" value="1"/>
</dbReference>
<evidence type="ECO:0000256" key="4">
    <source>
        <dbReference type="ARBA" id="ARBA00022827"/>
    </source>
</evidence>
<dbReference type="InterPro" id="IPR006091">
    <property type="entry name" value="Acyl-CoA_Oxase/DH_mid-dom"/>
</dbReference>
<evidence type="ECO:0000259" key="8">
    <source>
        <dbReference type="Pfam" id="PF02770"/>
    </source>
</evidence>
<reference evidence="10 11" key="1">
    <citation type="submission" date="2019-03" db="EMBL/GenBank/DDBJ databases">
        <title>Genomic Encyclopedia of Type Strains, Phase IV (KMG-IV): sequencing the most valuable type-strain genomes for metagenomic binning, comparative biology and taxonomic classification.</title>
        <authorList>
            <person name="Goeker M."/>
        </authorList>
    </citation>
    <scope>NUCLEOTIDE SEQUENCE [LARGE SCALE GENOMIC DNA]</scope>
    <source>
        <strain evidence="10 11">DSM 25903</strain>
    </source>
</reference>
<dbReference type="InterPro" id="IPR046373">
    <property type="entry name" value="Acyl-CoA_Oxase/DH_mid-dom_sf"/>
</dbReference>
<dbReference type="Proteomes" id="UP000295122">
    <property type="component" value="Unassembled WGS sequence"/>
</dbReference>
<evidence type="ECO:0000256" key="6">
    <source>
        <dbReference type="RuleBase" id="RU362125"/>
    </source>
</evidence>
<dbReference type="InterPro" id="IPR006089">
    <property type="entry name" value="Acyl-CoA_DH_CS"/>
</dbReference>
<evidence type="ECO:0000259" key="9">
    <source>
        <dbReference type="Pfam" id="PF02771"/>
    </source>
</evidence>
<dbReference type="PANTHER" id="PTHR43884">
    <property type="entry name" value="ACYL-COA DEHYDROGENASE"/>
    <property type="match status" value="1"/>
</dbReference>
<dbReference type="SUPFAM" id="SSF56645">
    <property type="entry name" value="Acyl-CoA dehydrogenase NM domain-like"/>
    <property type="match status" value="1"/>
</dbReference>
<evidence type="ECO:0000256" key="2">
    <source>
        <dbReference type="ARBA" id="ARBA00009347"/>
    </source>
</evidence>
<evidence type="ECO:0000256" key="1">
    <source>
        <dbReference type="ARBA" id="ARBA00001974"/>
    </source>
</evidence>
<proteinExistence type="inferred from homology"/>
<dbReference type="InterPro" id="IPR009100">
    <property type="entry name" value="AcylCoA_DH/oxidase_NM_dom_sf"/>
</dbReference>
<dbReference type="Gene3D" id="1.10.540.10">
    <property type="entry name" value="Acyl-CoA dehydrogenase/oxidase, N-terminal domain"/>
    <property type="match status" value="1"/>
</dbReference>
<accession>A0A4R7BXV8</accession>
<feature type="domain" description="Acyl-CoA dehydrogenase/oxidase N-terminal" evidence="9">
    <location>
        <begin position="12"/>
        <end position="123"/>
    </location>
</feature>
<dbReference type="GO" id="GO:0050660">
    <property type="term" value="F:flavin adenine dinucleotide binding"/>
    <property type="evidence" value="ECO:0007669"/>
    <property type="project" value="InterPro"/>
</dbReference>
<dbReference type="EMBL" id="SNZR01000013">
    <property type="protein sequence ID" value="TDR90072.1"/>
    <property type="molecule type" value="Genomic_DNA"/>
</dbReference>
<dbReference type="SUPFAM" id="SSF47203">
    <property type="entry name" value="Acyl-CoA dehydrogenase C-terminal domain-like"/>
    <property type="match status" value="1"/>
</dbReference>
<keyword evidence="5 6" id="KW-0560">Oxidoreductase</keyword>
<dbReference type="Gene3D" id="1.20.140.10">
    <property type="entry name" value="Butyryl-CoA Dehydrogenase, subunit A, domain 3"/>
    <property type="match status" value="1"/>
</dbReference>
<dbReference type="PROSITE" id="PS00072">
    <property type="entry name" value="ACYL_COA_DH_1"/>
    <property type="match status" value="1"/>
</dbReference>
<dbReference type="RefSeq" id="WP_133771183.1">
    <property type="nucleotide sequence ID" value="NZ_SNZR01000013.1"/>
</dbReference>
<dbReference type="Pfam" id="PF00441">
    <property type="entry name" value="Acyl-CoA_dh_1"/>
    <property type="match status" value="1"/>
</dbReference>
<organism evidence="10 11">
    <name type="scientific">Enterovirga rhinocerotis</name>
    <dbReference type="NCBI Taxonomy" id="1339210"/>
    <lineage>
        <taxon>Bacteria</taxon>
        <taxon>Pseudomonadati</taxon>
        <taxon>Pseudomonadota</taxon>
        <taxon>Alphaproteobacteria</taxon>
        <taxon>Hyphomicrobiales</taxon>
        <taxon>Methylobacteriaceae</taxon>
        <taxon>Enterovirga</taxon>
    </lineage>
</organism>
<dbReference type="PIRSF" id="PIRSF016578">
    <property type="entry name" value="HsaA"/>
    <property type="match status" value="1"/>
</dbReference>
<keyword evidence="11" id="KW-1185">Reference proteome</keyword>
<comment type="similarity">
    <text evidence="2 6">Belongs to the acyl-CoA dehydrogenase family.</text>
</comment>
<dbReference type="FunFam" id="2.40.110.10:FF:000002">
    <property type="entry name" value="Acyl-CoA dehydrogenase fadE12"/>
    <property type="match status" value="1"/>
</dbReference>
<dbReference type="Pfam" id="PF02771">
    <property type="entry name" value="Acyl-CoA_dh_N"/>
    <property type="match status" value="1"/>
</dbReference>
<keyword evidence="3 6" id="KW-0285">Flavoprotein</keyword>
<evidence type="ECO:0000256" key="5">
    <source>
        <dbReference type="ARBA" id="ARBA00023002"/>
    </source>
</evidence>
<dbReference type="Gene3D" id="2.40.110.10">
    <property type="entry name" value="Butyryl-CoA Dehydrogenase, subunit A, domain 2"/>
    <property type="match status" value="1"/>
</dbReference>
<evidence type="ECO:0000259" key="7">
    <source>
        <dbReference type="Pfam" id="PF00441"/>
    </source>
</evidence>
<dbReference type="OrthoDB" id="9775090at2"/>
<dbReference type="InterPro" id="IPR036250">
    <property type="entry name" value="AcylCo_DH-like_C"/>
</dbReference>
<evidence type="ECO:0000313" key="11">
    <source>
        <dbReference type="Proteomes" id="UP000295122"/>
    </source>
</evidence>
<comment type="cofactor">
    <cofactor evidence="1 6">
        <name>FAD</name>
        <dbReference type="ChEBI" id="CHEBI:57692"/>
    </cofactor>
</comment>
<dbReference type="GO" id="GO:0003995">
    <property type="term" value="F:acyl-CoA dehydrogenase activity"/>
    <property type="evidence" value="ECO:0007669"/>
    <property type="project" value="InterPro"/>
</dbReference>
<dbReference type="FunFam" id="1.20.140.10:FF:000001">
    <property type="entry name" value="Acyl-CoA dehydrogenase"/>
    <property type="match status" value="1"/>
</dbReference>
<gene>
    <name evidence="10" type="ORF">EV668_2911</name>
</gene>
<dbReference type="InterPro" id="IPR013786">
    <property type="entry name" value="AcylCoA_DH/ox_N"/>
</dbReference>
<sequence length="391" mass="43068">MSARLAPRTIDSEDENQLLDTLDRWLERDVRPFVKDYDHADRYPAAIVEQMKELGLFGATISPDYGGLGLPATTYAQIVMKISSVWMAITGIFNSHLMLAMAVEKFGTPAQKALWLPKFASGEVRGGLALTEPDAGTDLQGIRMTARREGDQYVINGTKTWISNGIEGSCFALLVKTDPAAEPRYKGMSLFIAPKQEGFTVGRKLEKLGYKSIDSGELVFDDYRIPADHLIGEVEGEGFFQATGGLELGRINVASRGVGVAEAALQLAVDYARVRQTFGKPIAEHQAIQLKIGEMATRARAARLLTLDAAAAYDRGQRCDMEAGMAKYFASEAALENATESLRIHGGYGYSKEYDIERLYRDAPLMCIGEGTNEMQRMIIAKQIFKKNRLS</sequence>
<dbReference type="AlphaFoldDB" id="A0A4R7BXV8"/>
<name>A0A4R7BXV8_9HYPH</name>
<dbReference type="InterPro" id="IPR009075">
    <property type="entry name" value="AcylCo_DH/oxidase_C"/>
</dbReference>
<evidence type="ECO:0000256" key="3">
    <source>
        <dbReference type="ARBA" id="ARBA00022630"/>
    </source>
</evidence>
<keyword evidence="4 6" id="KW-0274">FAD</keyword>
<evidence type="ECO:0000313" key="10">
    <source>
        <dbReference type="EMBL" id="TDR90072.1"/>
    </source>
</evidence>
<feature type="domain" description="Acyl-CoA dehydrogenase/oxidase C-terminal" evidence="7">
    <location>
        <begin position="236"/>
        <end position="384"/>
    </location>
</feature>
<dbReference type="PANTHER" id="PTHR43884:SF12">
    <property type="entry name" value="ISOVALERYL-COA DEHYDROGENASE, MITOCHONDRIAL-RELATED"/>
    <property type="match status" value="1"/>
</dbReference>